<evidence type="ECO:0000256" key="3">
    <source>
        <dbReference type="ARBA" id="ARBA00022553"/>
    </source>
</evidence>
<gene>
    <name evidence="12" type="ORF">D915_008733</name>
</gene>
<keyword evidence="4" id="KW-0809">Transit peptide</keyword>
<dbReference type="Pfam" id="PF01084">
    <property type="entry name" value="Ribosomal_S18"/>
    <property type="match status" value="1"/>
</dbReference>
<protein>
    <recommendedName>
        <fullName evidence="9">Small ribosomal subunit protein mS40</fullName>
    </recommendedName>
    <alternativeName>
        <fullName evidence="8">28S ribosomal protein S18-2, mitochondrial</fullName>
    </alternativeName>
    <alternativeName>
        <fullName evidence="10">28S ribosomal protein S18b, mitochondrial</fullName>
    </alternativeName>
</protein>
<feature type="compositionally biased region" description="Basic and acidic residues" evidence="11">
    <location>
        <begin position="74"/>
        <end position="83"/>
    </location>
</feature>
<feature type="region of interest" description="Disordered" evidence="11">
    <location>
        <begin position="74"/>
        <end position="104"/>
    </location>
</feature>
<dbReference type="PANTHER" id="PTHR13329:SF2">
    <property type="entry name" value="SMALL RIBOSOMAL SUBUNIT PROTEIN MS40"/>
    <property type="match status" value="1"/>
</dbReference>
<keyword evidence="7" id="KW-0687">Ribonucleoprotein</keyword>
<evidence type="ECO:0000256" key="2">
    <source>
        <dbReference type="ARBA" id="ARBA00006136"/>
    </source>
</evidence>
<dbReference type="InterPro" id="IPR036870">
    <property type="entry name" value="Ribosomal_bS18_sf"/>
</dbReference>
<dbReference type="Gene3D" id="4.10.640.10">
    <property type="entry name" value="Ribosomal protein S18"/>
    <property type="match status" value="1"/>
</dbReference>
<dbReference type="EMBL" id="JXXN02005069">
    <property type="protein sequence ID" value="THD20146.1"/>
    <property type="molecule type" value="Genomic_DNA"/>
</dbReference>
<keyword evidence="13" id="KW-1185">Reference proteome</keyword>
<evidence type="ECO:0000256" key="7">
    <source>
        <dbReference type="ARBA" id="ARBA00023274"/>
    </source>
</evidence>
<evidence type="ECO:0000256" key="5">
    <source>
        <dbReference type="ARBA" id="ARBA00022980"/>
    </source>
</evidence>
<proteinExistence type="inferred from homology"/>
<evidence type="ECO:0000313" key="12">
    <source>
        <dbReference type="EMBL" id="THD20146.1"/>
    </source>
</evidence>
<name>A0A4E0R1X7_FASHE</name>
<evidence type="ECO:0000256" key="9">
    <source>
        <dbReference type="ARBA" id="ARBA00035130"/>
    </source>
</evidence>
<dbReference type="GO" id="GO:0005739">
    <property type="term" value="C:mitochondrion"/>
    <property type="evidence" value="ECO:0007669"/>
    <property type="project" value="UniProtKB-SubCell"/>
</dbReference>
<evidence type="ECO:0000256" key="10">
    <source>
        <dbReference type="ARBA" id="ARBA00035515"/>
    </source>
</evidence>
<sequence>MFLGRTTHPLSRLRTVCDRWEFVSHIPSIRMLTTRQLILPTSPPVLFRSSLTNRSYQSIANFARCYATAKSKPIRADTSKTDDTESPETGKLNASQDTTKSDLMETVRKNSRGKLYNPVDLATSMDYMNSTVYHSIYRSKPVWFYYRRNFKGHFPPPKTRKNCVIGHKLITSNPCPICRDEYLVIDFRNTKLLTQFINPISSDILEPSTTGLCQHQHKRLLVEIEKARDVGTIEMWLPFYLYDYRDYYTDLEPDQLEALLKASGYMPPANNGSIYEPTVNPSTTRLNELPPAVQDILLRSSGTIPHAREYVASEAKTDWSRPRVPNRYKMEEEHKARLTKLRRSRTLLLDV</sequence>
<dbReference type="AlphaFoldDB" id="A0A4E0R1X7"/>
<evidence type="ECO:0000256" key="11">
    <source>
        <dbReference type="SAM" id="MobiDB-lite"/>
    </source>
</evidence>
<dbReference type="Proteomes" id="UP000230066">
    <property type="component" value="Unassembled WGS sequence"/>
</dbReference>
<dbReference type="GO" id="GO:0003735">
    <property type="term" value="F:structural constituent of ribosome"/>
    <property type="evidence" value="ECO:0007669"/>
    <property type="project" value="InterPro"/>
</dbReference>
<dbReference type="GO" id="GO:0032543">
    <property type="term" value="P:mitochondrial translation"/>
    <property type="evidence" value="ECO:0007669"/>
    <property type="project" value="InterPro"/>
</dbReference>
<evidence type="ECO:0000256" key="4">
    <source>
        <dbReference type="ARBA" id="ARBA00022946"/>
    </source>
</evidence>
<dbReference type="SUPFAM" id="SSF46911">
    <property type="entry name" value="Ribosomal protein S18"/>
    <property type="match status" value="1"/>
</dbReference>
<comment type="subcellular location">
    <subcellularLocation>
        <location evidence="1">Mitochondrion</location>
    </subcellularLocation>
</comment>
<reference evidence="12" key="1">
    <citation type="submission" date="2019-03" db="EMBL/GenBank/DDBJ databases">
        <title>Improved annotation for the trematode Fasciola hepatica.</title>
        <authorList>
            <person name="Choi Y.-J."/>
            <person name="Martin J."/>
            <person name="Mitreva M."/>
        </authorList>
    </citation>
    <scope>NUCLEOTIDE SEQUENCE [LARGE SCALE GENOMIC DNA]</scope>
</reference>
<dbReference type="InterPro" id="IPR001648">
    <property type="entry name" value="Ribosomal_bS18"/>
</dbReference>
<evidence type="ECO:0000313" key="13">
    <source>
        <dbReference type="Proteomes" id="UP000230066"/>
    </source>
</evidence>
<dbReference type="PANTHER" id="PTHR13329">
    <property type="entry name" value="MITOCHONDRIAL RIBOSOMAL PROTEIN S18B"/>
    <property type="match status" value="1"/>
</dbReference>
<evidence type="ECO:0000256" key="1">
    <source>
        <dbReference type="ARBA" id="ARBA00004173"/>
    </source>
</evidence>
<dbReference type="GO" id="GO:0005840">
    <property type="term" value="C:ribosome"/>
    <property type="evidence" value="ECO:0007669"/>
    <property type="project" value="UniProtKB-KW"/>
</dbReference>
<keyword evidence="3" id="KW-0597">Phosphoprotein</keyword>
<evidence type="ECO:0000256" key="8">
    <source>
        <dbReference type="ARBA" id="ARBA00032055"/>
    </source>
</evidence>
<comment type="similarity">
    <text evidence="2">Belongs to the bacterial ribosomal protein bS18 family. Mitochondrion-specific ribosomal protein mS40 subfamily.</text>
</comment>
<comment type="caution">
    <text evidence="12">The sequence shown here is derived from an EMBL/GenBank/DDBJ whole genome shotgun (WGS) entry which is preliminary data.</text>
</comment>
<evidence type="ECO:0000256" key="6">
    <source>
        <dbReference type="ARBA" id="ARBA00023128"/>
    </source>
</evidence>
<keyword evidence="5 12" id="KW-0689">Ribosomal protein</keyword>
<keyword evidence="6" id="KW-0496">Mitochondrion</keyword>
<accession>A0A4E0R1X7</accession>
<dbReference type="InterPro" id="IPR040054">
    <property type="entry name" value="MRPS18B"/>
</dbReference>
<organism evidence="12 13">
    <name type="scientific">Fasciola hepatica</name>
    <name type="common">Liver fluke</name>
    <dbReference type="NCBI Taxonomy" id="6192"/>
    <lineage>
        <taxon>Eukaryota</taxon>
        <taxon>Metazoa</taxon>
        <taxon>Spiralia</taxon>
        <taxon>Lophotrochozoa</taxon>
        <taxon>Platyhelminthes</taxon>
        <taxon>Trematoda</taxon>
        <taxon>Digenea</taxon>
        <taxon>Plagiorchiida</taxon>
        <taxon>Echinostomata</taxon>
        <taxon>Echinostomatoidea</taxon>
        <taxon>Fasciolidae</taxon>
        <taxon>Fasciola</taxon>
    </lineage>
</organism>
<dbReference type="GO" id="GO:1990904">
    <property type="term" value="C:ribonucleoprotein complex"/>
    <property type="evidence" value="ECO:0007669"/>
    <property type="project" value="UniProtKB-KW"/>
</dbReference>